<comment type="similarity">
    <text evidence="1">Belongs to the universal ribosomal protein uL5 family.</text>
</comment>
<evidence type="ECO:0000256" key="1">
    <source>
        <dbReference type="ARBA" id="ARBA00008553"/>
    </source>
</evidence>
<dbReference type="GO" id="GO:0005840">
    <property type="term" value="C:ribosome"/>
    <property type="evidence" value="ECO:0007669"/>
    <property type="project" value="UniProtKB-KW"/>
</dbReference>
<protein>
    <recommendedName>
        <fullName evidence="5">Large ribosomal subunit protein uL5 C-terminal domain-containing protein</fullName>
    </recommendedName>
</protein>
<dbReference type="InterPro" id="IPR031309">
    <property type="entry name" value="Ribosomal_uL5_C"/>
</dbReference>
<dbReference type="GO" id="GO:1990904">
    <property type="term" value="C:ribonucleoprotein complex"/>
    <property type="evidence" value="ECO:0007669"/>
    <property type="project" value="UniProtKB-KW"/>
</dbReference>
<dbReference type="GO" id="GO:0006412">
    <property type="term" value="P:translation"/>
    <property type="evidence" value="ECO:0007669"/>
    <property type="project" value="InterPro"/>
</dbReference>
<dbReference type="InterPro" id="IPR022803">
    <property type="entry name" value="Ribosomal_uL5_dom_sf"/>
</dbReference>
<keyword evidence="7" id="KW-1185">Reference proteome</keyword>
<evidence type="ECO:0000313" key="6">
    <source>
        <dbReference type="EnsemblPlants" id="Bo2g098810.1"/>
    </source>
</evidence>
<evidence type="ECO:0000256" key="3">
    <source>
        <dbReference type="ARBA" id="ARBA00023274"/>
    </source>
</evidence>
<dbReference type="OMA" id="MNVCAST"/>
<evidence type="ECO:0000256" key="2">
    <source>
        <dbReference type="ARBA" id="ARBA00022980"/>
    </source>
</evidence>
<organism evidence="6 7">
    <name type="scientific">Brassica oleracea var. oleracea</name>
    <dbReference type="NCBI Taxonomy" id="109376"/>
    <lineage>
        <taxon>Eukaryota</taxon>
        <taxon>Viridiplantae</taxon>
        <taxon>Streptophyta</taxon>
        <taxon>Embryophyta</taxon>
        <taxon>Tracheophyta</taxon>
        <taxon>Spermatophyta</taxon>
        <taxon>Magnoliopsida</taxon>
        <taxon>eudicotyledons</taxon>
        <taxon>Gunneridae</taxon>
        <taxon>Pentapetalae</taxon>
        <taxon>rosids</taxon>
        <taxon>malvids</taxon>
        <taxon>Brassicales</taxon>
        <taxon>Brassicaceae</taxon>
        <taxon>Brassiceae</taxon>
        <taxon>Brassica</taxon>
    </lineage>
</organism>
<dbReference type="GO" id="GO:0003735">
    <property type="term" value="F:structural constituent of ribosome"/>
    <property type="evidence" value="ECO:0007669"/>
    <property type="project" value="InterPro"/>
</dbReference>
<keyword evidence="3" id="KW-0687">Ribonucleoprotein</keyword>
<keyword evidence="2" id="KW-0689">Ribosomal protein</keyword>
<dbReference type="Gramene" id="Bo2g098810.1">
    <property type="protein sequence ID" value="Bo2g098810.1"/>
    <property type="gene ID" value="Bo2g098810"/>
</dbReference>
<dbReference type="Pfam" id="PF00673">
    <property type="entry name" value="Ribosomal_L5_C"/>
    <property type="match status" value="1"/>
</dbReference>
<dbReference type="Proteomes" id="UP000032141">
    <property type="component" value="Chromosome C2"/>
</dbReference>
<proteinExistence type="inferred from homology"/>
<dbReference type="EnsemblPlants" id="Bo2g098810.1">
    <property type="protein sequence ID" value="Bo2g098810.1"/>
    <property type="gene ID" value="Bo2g098810"/>
</dbReference>
<feature type="domain" description="Large ribosomal subunit protein uL5 C-terminal" evidence="5">
    <location>
        <begin position="79"/>
        <end position="150"/>
    </location>
</feature>
<evidence type="ECO:0000256" key="4">
    <source>
        <dbReference type="SAM" id="MobiDB-lite"/>
    </source>
</evidence>
<name>A0A0D3AS56_BRAOL</name>
<dbReference type="HOGENOM" id="CLU_061015_0_1_1"/>
<dbReference type="InterPro" id="IPR002132">
    <property type="entry name" value="Ribosomal_uL5"/>
</dbReference>
<dbReference type="SUPFAM" id="SSF55282">
    <property type="entry name" value="RL5-like"/>
    <property type="match status" value="1"/>
</dbReference>
<accession>A0A0D3AS56</accession>
<reference evidence="6 7" key="1">
    <citation type="journal article" date="2014" name="Genome Biol.">
        <title>Transcriptome and methylome profiling reveals relics of genome dominance in the mesopolyploid Brassica oleracea.</title>
        <authorList>
            <person name="Parkin I.A."/>
            <person name="Koh C."/>
            <person name="Tang H."/>
            <person name="Robinson S.J."/>
            <person name="Kagale S."/>
            <person name="Clarke W.E."/>
            <person name="Town C.D."/>
            <person name="Nixon J."/>
            <person name="Krishnakumar V."/>
            <person name="Bidwell S.L."/>
            <person name="Denoeud F."/>
            <person name="Belcram H."/>
            <person name="Links M.G."/>
            <person name="Just J."/>
            <person name="Clarke C."/>
            <person name="Bender T."/>
            <person name="Huebert T."/>
            <person name="Mason A.S."/>
            <person name="Pires J.C."/>
            <person name="Barker G."/>
            <person name="Moore J."/>
            <person name="Walley P.G."/>
            <person name="Manoli S."/>
            <person name="Batley J."/>
            <person name="Edwards D."/>
            <person name="Nelson M.N."/>
            <person name="Wang X."/>
            <person name="Paterson A.H."/>
            <person name="King G."/>
            <person name="Bancroft I."/>
            <person name="Chalhoub B."/>
            <person name="Sharpe A.G."/>
        </authorList>
    </citation>
    <scope>NUCLEOTIDE SEQUENCE</scope>
    <source>
        <strain evidence="6 7">cv. TO1000</strain>
    </source>
</reference>
<feature type="region of interest" description="Disordered" evidence="4">
    <location>
        <begin position="143"/>
        <end position="180"/>
    </location>
</feature>
<evidence type="ECO:0000313" key="7">
    <source>
        <dbReference type="Proteomes" id="UP000032141"/>
    </source>
</evidence>
<dbReference type="eggNOG" id="KOG0398">
    <property type="taxonomic scope" value="Eukaryota"/>
</dbReference>
<evidence type="ECO:0000259" key="5">
    <source>
        <dbReference type="Pfam" id="PF00673"/>
    </source>
</evidence>
<dbReference type="STRING" id="109376.A0A0D3AS56"/>
<reference evidence="6" key="2">
    <citation type="submission" date="2015-03" db="UniProtKB">
        <authorList>
            <consortium name="EnsemblPlants"/>
        </authorList>
    </citation>
    <scope>IDENTIFICATION</scope>
</reference>
<sequence length="180" mass="19804">MASPSLLQSSASSFHGCFPSLAVPSSAPQLLRSVVKVYASGTVRVEKSEAEKVQRLKTVYLERIIPTLKDEFKYINIHQVMYSFLDRLISLTLPRTRYFQSVSPSSFDGNGNCNIGVKDQSVFPEIRFDAIGKARAMNVCASTTAKTDQERGGGASTGAEGKKKLKSHHFDAKSKGKRQR</sequence>
<dbReference type="Gene3D" id="3.30.1440.10">
    <property type="match status" value="1"/>
</dbReference>
<dbReference type="AlphaFoldDB" id="A0A0D3AS56"/>
<dbReference type="PANTHER" id="PTHR11994">
    <property type="entry name" value="60S RIBOSOMAL PROTEIN L11-RELATED"/>
    <property type="match status" value="1"/>
</dbReference>